<dbReference type="PROSITE" id="PS50011">
    <property type="entry name" value="PROTEIN_KINASE_DOM"/>
    <property type="match status" value="1"/>
</dbReference>
<feature type="region of interest" description="Disordered" evidence="1">
    <location>
        <begin position="403"/>
        <end position="504"/>
    </location>
</feature>
<evidence type="ECO:0000313" key="4">
    <source>
        <dbReference type="Proteomes" id="UP001286313"/>
    </source>
</evidence>
<dbReference type="SUPFAM" id="SSF56112">
    <property type="entry name" value="Protein kinase-like (PK-like)"/>
    <property type="match status" value="1"/>
</dbReference>
<dbReference type="PANTHER" id="PTHR24359:SF1">
    <property type="entry name" value="INHIBITOR OF NUCLEAR FACTOR KAPPA-B KINASE EPSILON SUBUNIT HOMOLOG 1-RELATED"/>
    <property type="match status" value="1"/>
</dbReference>
<feature type="region of interest" description="Disordered" evidence="1">
    <location>
        <begin position="82"/>
        <end position="120"/>
    </location>
</feature>
<dbReference type="GO" id="GO:0004674">
    <property type="term" value="F:protein serine/threonine kinase activity"/>
    <property type="evidence" value="ECO:0007669"/>
    <property type="project" value="TreeGrafter"/>
</dbReference>
<evidence type="ECO:0000256" key="1">
    <source>
        <dbReference type="SAM" id="MobiDB-lite"/>
    </source>
</evidence>
<reference evidence="3" key="1">
    <citation type="submission" date="2023-10" db="EMBL/GenBank/DDBJ databases">
        <title>Genome assemblies of two species of porcelain crab, Petrolisthes cinctipes and Petrolisthes manimaculis (Anomura: Porcellanidae).</title>
        <authorList>
            <person name="Angst P."/>
        </authorList>
    </citation>
    <scope>NUCLEOTIDE SEQUENCE</scope>
    <source>
        <strain evidence="3">PB745_01</strain>
        <tissue evidence="3">Gill</tissue>
    </source>
</reference>
<dbReference type="GO" id="GO:0005524">
    <property type="term" value="F:ATP binding"/>
    <property type="evidence" value="ECO:0007669"/>
    <property type="project" value="InterPro"/>
</dbReference>
<feature type="domain" description="Protein kinase" evidence="2">
    <location>
        <begin position="129"/>
        <end position="392"/>
    </location>
</feature>
<dbReference type="Proteomes" id="UP001286313">
    <property type="component" value="Unassembled WGS sequence"/>
</dbReference>
<accession>A0AAE1GBR2</accession>
<dbReference type="EMBL" id="JAWQEG010000512">
    <property type="protein sequence ID" value="KAK3888971.1"/>
    <property type="molecule type" value="Genomic_DNA"/>
</dbReference>
<gene>
    <name evidence="3" type="ORF">Pcinc_007002</name>
</gene>
<feature type="compositionally biased region" description="Polar residues" evidence="1">
    <location>
        <begin position="456"/>
        <end position="474"/>
    </location>
</feature>
<dbReference type="Pfam" id="PF00069">
    <property type="entry name" value="Pkinase"/>
    <property type="match status" value="1"/>
</dbReference>
<evidence type="ECO:0000313" key="3">
    <source>
        <dbReference type="EMBL" id="KAK3888971.1"/>
    </source>
</evidence>
<feature type="compositionally biased region" description="Low complexity" evidence="1">
    <location>
        <begin position="475"/>
        <end position="504"/>
    </location>
</feature>
<evidence type="ECO:0000259" key="2">
    <source>
        <dbReference type="PROSITE" id="PS50011"/>
    </source>
</evidence>
<protein>
    <recommendedName>
        <fullName evidence="2">Protein kinase domain-containing protein</fullName>
    </recommendedName>
</protein>
<comment type="caution">
    <text evidence="3">The sequence shown here is derived from an EMBL/GenBank/DDBJ whole genome shotgun (WGS) entry which is preliminary data.</text>
</comment>
<sequence length="504" mass="56945">MAHMCRHHHLPTTTTYLLNVEWRRHRIIPLSATASLPPPPPPACHHQQHHLPATHLLNVEWRRHRWRWSQNHLKDLVVEGSSCDLPETSSRPPGGGGNSYDLPEKSSSTPPGGGGSSYDLPEECLSDHHDILNIICYGKMSKIYLAADRLTGGEVALKAVCRDVCRRRDIQREYHYASHLNHPNLEPAIGKLFQTDIYFVYPMQYAAFGDLASYLCSRTVDETPMRRVAEQVAGALSYLHGFQLVHSNVCPANILIFRPNLSLIKLTDFGSTCRAGTFVGRRQVTGPYSPPELSRGEGSEGYYTSSSFDTWALGILIVHCLTGAAPWSTSDTSDQDYVTFRNWQRVKSTRVPRTFKRFTVRLLRLLRRLLEPRSWSRYQAKEVFKYLEDDWLIKSRDRSDSHEYATPSLVPLHPSVSHSPIKSNKKKSPPAEDKEPQEQRVSSPRRFLLELLRLGSPNSSGRSQQRKSQLAWNRSSSSSSSSSSWLNSSSSISSFSTSTNYSSV</sequence>
<feature type="compositionally biased region" description="Basic and acidic residues" evidence="1">
    <location>
        <begin position="429"/>
        <end position="438"/>
    </location>
</feature>
<proteinExistence type="predicted"/>
<dbReference type="Gene3D" id="1.10.510.10">
    <property type="entry name" value="Transferase(Phosphotransferase) domain 1"/>
    <property type="match status" value="1"/>
</dbReference>
<dbReference type="AlphaFoldDB" id="A0AAE1GBR2"/>
<dbReference type="InterPro" id="IPR011009">
    <property type="entry name" value="Kinase-like_dom_sf"/>
</dbReference>
<keyword evidence="4" id="KW-1185">Reference proteome</keyword>
<name>A0AAE1GBR2_PETCI</name>
<dbReference type="PANTHER" id="PTHR24359">
    <property type="entry name" value="SERINE/THREONINE-PROTEIN KINASE SBK1"/>
    <property type="match status" value="1"/>
</dbReference>
<organism evidence="3 4">
    <name type="scientific">Petrolisthes cinctipes</name>
    <name type="common">Flat porcelain crab</name>
    <dbReference type="NCBI Taxonomy" id="88211"/>
    <lineage>
        <taxon>Eukaryota</taxon>
        <taxon>Metazoa</taxon>
        <taxon>Ecdysozoa</taxon>
        <taxon>Arthropoda</taxon>
        <taxon>Crustacea</taxon>
        <taxon>Multicrustacea</taxon>
        <taxon>Malacostraca</taxon>
        <taxon>Eumalacostraca</taxon>
        <taxon>Eucarida</taxon>
        <taxon>Decapoda</taxon>
        <taxon>Pleocyemata</taxon>
        <taxon>Anomura</taxon>
        <taxon>Galatheoidea</taxon>
        <taxon>Porcellanidae</taxon>
        <taxon>Petrolisthes</taxon>
    </lineage>
</organism>
<dbReference type="InterPro" id="IPR000719">
    <property type="entry name" value="Prot_kinase_dom"/>
</dbReference>